<proteinExistence type="predicted"/>
<name>A0A7W9BFC8_9SPHN</name>
<dbReference type="PANTHER" id="PTHR48207:SF3">
    <property type="entry name" value="SUCCINATE--HYDROXYMETHYLGLUTARATE COA-TRANSFERASE"/>
    <property type="match status" value="1"/>
</dbReference>
<protein>
    <submittedName>
        <fullName evidence="2">Crotonobetainyl-CoA:carnitine CoA-transferase CaiB-like acyl-CoA transferase</fullName>
    </submittedName>
</protein>
<dbReference type="InterPro" id="IPR003673">
    <property type="entry name" value="CoA-Trfase_fam_III"/>
</dbReference>
<dbReference type="InterPro" id="IPR023606">
    <property type="entry name" value="CoA-Trfase_III_dom_1_sf"/>
</dbReference>
<dbReference type="InterPro" id="IPR044855">
    <property type="entry name" value="CoA-Trfase_III_dom3_sf"/>
</dbReference>
<keyword evidence="3" id="KW-1185">Reference proteome</keyword>
<dbReference type="GO" id="GO:0008410">
    <property type="term" value="F:CoA-transferase activity"/>
    <property type="evidence" value="ECO:0007669"/>
    <property type="project" value="TreeGrafter"/>
</dbReference>
<dbReference type="EMBL" id="JACIJK010000009">
    <property type="protein sequence ID" value="MBB5716163.1"/>
    <property type="molecule type" value="Genomic_DNA"/>
</dbReference>
<dbReference type="Gene3D" id="3.30.1540.10">
    <property type="entry name" value="formyl-coa transferase, domain 3"/>
    <property type="match status" value="1"/>
</dbReference>
<dbReference type="Proteomes" id="UP000546200">
    <property type="component" value="Unassembled WGS sequence"/>
</dbReference>
<organism evidence="2 3">
    <name type="scientific">Sphingomonas aerophila</name>
    <dbReference type="NCBI Taxonomy" id="1344948"/>
    <lineage>
        <taxon>Bacteria</taxon>
        <taxon>Pseudomonadati</taxon>
        <taxon>Pseudomonadota</taxon>
        <taxon>Alphaproteobacteria</taxon>
        <taxon>Sphingomonadales</taxon>
        <taxon>Sphingomonadaceae</taxon>
        <taxon>Sphingomonas</taxon>
    </lineage>
</organism>
<evidence type="ECO:0000256" key="1">
    <source>
        <dbReference type="ARBA" id="ARBA00022679"/>
    </source>
</evidence>
<dbReference type="RefSeq" id="WP_184059180.1">
    <property type="nucleotide sequence ID" value="NZ_JACIJK010000009.1"/>
</dbReference>
<reference evidence="2 3" key="1">
    <citation type="submission" date="2020-08" db="EMBL/GenBank/DDBJ databases">
        <title>Genomic Encyclopedia of Type Strains, Phase IV (KMG-IV): sequencing the most valuable type-strain genomes for metagenomic binning, comparative biology and taxonomic classification.</title>
        <authorList>
            <person name="Goeker M."/>
        </authorList>
    </citation>
    <scope>NUCLEOTIDE SEQUENCE [LARGE SCALE GENOMIC DNA]</scope>
    <source>
        <strain evidence="2 3">DSM 100044</strain>
    </source>
</reference>
<dbReference type="SUPFAM" id="SSF89796">
    <property type="entry name" value="CoA-transferase family III (CaiB/BaiF)"/>
    <property type="match status" value="1"/>
</dbReference>
<dbReference type="InterPro" id="IPR050483">
    <property type="entry name" value="CoA-transferase_III_domain"/>
</dbReference>
<gene>
    <name evidence="2" type="ORF">FHS94_003023</name>
</gene>
<evidence type="ECO:0000313" key="2">
    <source>
        <dbReference type="EMBL" id="MBB5716163.1"/>
    </source>
</evidence>
<sequence length="380" mass="40508">MTVPNTPLAGFKVVELARILAGPWAGQLLADLGAEVVKVESPAGDDTRTWGPPFVPNPDGSRDAAYFHACNRGKRSVVADFTTAQGQESVRALAADADVLIENFKVGGLAKYGLDYPTLSAINQRLVYCSITGFGQDGPYAARPGYDFIIQGMGGIMSLTGEPDGAPQKIGVAFADIMTGLYAANAIQAALLMRERTGRGQHIDCALLDTMTGVLANQATNYLVGGVDPHRVGNAHMNVSPYAVFPTSDGWFILAVGNDGQFRRFCEVMDLPIAEDPRFLSNAGRLEHQPALFALIEDATRRAPRDTLLARLEAANVPAGPINTVSQALADPQVRARGMQIDVEREDGLTLPALRSPIRFSDAELAVGRAAPLLPRAEQG</sequence>
<dbReference type="AlphaFoldDB" id="A0A7W9BFC8"/>
<comment type="caution">
    <text evidence="2">The sequence shown here is derived from an EMBL/GenBank/DDBJ whole genome shotgun (WGS) entry which is preliminary data.</text>
</comment>
<keyword evidence="1 2" id="KW-0808">Transferase</keyword>
<accession>A0A7W9BFC8</accession>
<dbReference type="PANTHER" id="PTHR48207">
    <property type="entry name" value="SUCCINATE--HYDROXYMETHYLGLUTARATE COA-TRANSFERASE"/>
    <property type="match status" value="1"/>
</dbReference>
<evidence type="ECO:0000313" key="3">
    <source>
        <dbReference type="Proteomes" id="UP000546200"/>
    </source>
</evidence>
<dbReference type="Gene3D" id="3.40.50.10540">
    <property type="entry name" value="Crotonobetainyl-coa:carnitine coa-transferase, domain 1"/>
    <property type="match status" value="1"/>
</dbReference>
<dbReference type="Pfam" id="PF02515">
    <property type="entry name" value="CoA_transf_3"/>
    <property type="match status" value="1"/>
</dbReference>